<comment type="caution">
    <text evidence="1">The sequence shown here is derived from an EMBL/GenBank/DDBJ whole genome shotgun (WGS) entry which is preliminary data.</text>
</comment>
<accession>A0ACC0I8W6</accession>
<gene>
    <name evidence="1" type="ORF">LOK49_LG03G01718</name>
</gene>
<proteinExistence type="predicted"/>
<reference evidence="1 2" key="1">
    <citation type="journal article" date="2022" name="Plant J.">
        <title>Chromosome-level genome of Camellia lanceoleosa provides a valuable resource for understanding genome evolution and self-incompatibility.</title>
        <authorList>
            <person name="Gong W."/>
            <person name="Xiao S."/>
            <person name="Wang L."/>
            <person name="Liao Z."/>
            <person name="Chang Y."/>
            <person name="Mo W."/>
            <person name="Hu G."/>
            <person name="Li W."/>
            <person name="Zhao G."/>
            <person name="Zhu H."/>
            <person name="Hu X."/>
            <person name="Ji K."/>
            <person name="Xiang X."/>
            <person name="Song Q."/>
            <person name="Yuan D."/>
            <person name="Jin S."/>
            <person name="Zhang L."/>
        </authorList>
    </citation>
    <scope>NUCLEOTIDE SEQUENCE [LARGE SCALE GENOMIC DNA]</scope>
    <source>
        <strain evidence="1">SQ_2022a</strain>
    </source>
</reference>
<protein>
    <submittedName>
        <fullName evidence="1">Heavy metal-associated isoprenylated plant protein 35</fullName>
    </submittedName>
</protein>
<dbReference type="EMBL" id="CM045763">
    <property type="protein sequence ID" value="KAI8020756.1"/>
    <property type="molecule type" value="Genomic_DNA"/>
</dbReference>
<organism evidence="1 2">
    <name type="scientific">Camellia lanceoleosa</name>
    <dbReference type="NCBI Taxonomy" id="1840588"/>
    <lineage>
        <taxon>Eukaryota</taxon>
        <taxon>Viridiplantae</taxon>
        <taxon>Streptophyta</taxon>
        <taxon>Embryophyta</taxon>
        <taxon>Tracheophyta</taxon>
        <taxon>Spermatophyta</taxon>
        <taxon>Magnoliopsida</taxon>
        <taxon>eudicotyledons</taxon>
        <taxon>Gunneridae</taxon>
        <taxon>Pentapetalae</taxon>
        <taxon>asterids</taxon>
        <taxon>Ericales</taxon>
        <taxon>Theaceae</taxon>
        <taxon>Camellia</taxon>
    </lineage>
</organism>
<evidence type="ECO:0000313" key="2">
    <source>
        <dbReference type="Proteomes" id="UP001060215"/>
    </source>
</evidence>
<evidence type="ECO:0000313" key="1">
    <source>
        <dbReference type="EMBL" id="KAI8020756.1"/>
    </source>
</evidence>
<name>A0ACC0I8W6_9ERIC</name>
<sequence>MATTQPVTISPLEQPLTYKTWVLKVSIHCEGCKRKVKKVLHSIEGVYIVNVDTKQQKAIVTGNVEAETLIKKLVKSGKHAEMWPETPDQQRDKSKKSKKKDNKDKDKDKDKDKNKDTDSESSTEESTGGAGAGSHGGPNSQKQAVKFEVVHGGAPAKTSEGGGGTVRFSDGGATIGGGVAAETRSEGKKPETGASGNHPPLAEKNVSESDGGAVKSSGGSGTGTGGGGKKKKKKGHHRSATEGGPSSGGAPASTGSGNQIAGTPAGNHSPPRHQVHQYPPPTTTGPLHYHTPPQPVYVTSYNTAHPTSSYTASYYASPPGYSYAHTYQGPEMEPSPFDLDYHPRQPLDSFELFSDENPNGCSVM</sequence>
<keyword evidence="2" id="KW-1185">Reference proteome</keyword>
<dbReference type="Proteomes" id="UP001060215">
    <property type="component" value="Chromosome 6"/>
</dbReference>